<reference evidence="5 6" key="2">
    <citation type="submission" date="2007-09" db="EMBL/GenBank/DDBJ databases">
        <title>Draft genome sequence of Clostridium bolteae (ATCC BAA-613).</title>
        <authorList>
            <person name="Sudarsanam P."/>
            <person name="Ley R."/>
            <person name="Guruge J."/>
            <person name="Turnbaugh P.J."/>
            <person name="Mahowald M."/>
            <person name="Liep D."/>
            <person name="Gordon J."/>
        </authorList>
    </citation>
    <scope>NUCLEOTIDE SEQUENCE [LARGE SCALE GENOMIC DNA]</scope>
    <source>
        <strain evidence="6">ATCC BAA-613 / DSM 15670 / CCUG 46953 / JCM 12243 / WAL 16351</strain>
    </source>
</reference>
<protein>
    <recommendedName>
        <fullName evidence="4">Type I restriction modification DNA specificity domain-containing protein</fullName>
    </recommendedName>
</protein>
<dbReference type="InterPro" id="IPR000055">
    <property type="entry name" value="Restrct_endonuc_typeI_TRD"/>
</dbReference>
<dbReference type="RefSeq" id="WP_002565608.1">
    <property type="nucleotide sequence ID" value="NZ_DS480668.1"/>
</dbReference>
<dbReference type="EMBL" id="ABCC02000002">
    <property type="protein sequence ID" value="EDP19497.1"/>
    <property type="molecule type" value="Genomic_DNA"/>
</dbReference>
<dbReference type="AlphaFoldDB" id="A8RH74"/>
<feature type="domain" description="Type I restriction modification DNA specificity" evidence="4">
    <location>
        <begin position="197"/>
        <end position="348"/>
    </location>
</feature>
<dbReference type="GO" id="GO:0009307">
    <property type="term" value="P:DNA restriction-modification system"/>
    <property type="evidence" value="ECO:0007669"/>
    <property type="project" value="UniProtKB-KW"/>
</dbReference>
<dbReference type="eggNOG" id="COG0732">
    <property type="taxonomic scope" value="Bacteria"/>
</dbReference>
<proteinExistence type="inferred from homology"/>
<sequence>MNYKEVRLEEVLKWQPQIEIDPLTIKELSIDDEPKYPFYGQATNHNGIIGYYNLHPSVLNNKEGLPTILIHSNNQNIVYLETPFYLKDGHGATSVLQSSFLNVKSALYIMTSIRKAIETRFTYNAKATKIALKNTKIVLPIGKDGKVDYAYMENYVSSLEKDGLVTIENYLKNNLLEDFDLTDKEKEVLESFKTLKFHEYNIADLFTIKNAGSILSRSIIENSGETPYLCASAENNAVSSYISYNEKYLDEGNCIFIGGKTFVVTYQESDFYSNDSHNLVLYLMDKEKRNKLIQLYLVTCINNSLKHKYSWGDSVSKAKIQNDKILLPTKNNKPDYDFIEMYMKAMEKIVLRDVINWKNNILKTE</sequence>
<dbReference type="GO" id="GO:0003677">
    <property type="term" value="F:DNA binding"/>
    <property type="evidence" value="ECO:0007669"/>
    <property type="project" value="UniProtKB-KW"/>
</dbReference>
<gene>
    <name evidence="5" type="ORF">CLOBOL_00334</name>
</gene>
<dbReference type="Proteomes" id="UP000005396">
    <property type="component" value="Unassembled WGS sequence"/>
</dbReference>
<evidence type="ECO:0000256" key="1">
    <source>
        <dbReference type="ARBA" id="ARBA00010923"/>
    </source>
</evidence>
<evidence type="ECO:0000256" key="2">
    <source>
        <dbReference type="ARBA" id="ARBA00022747"/>
    </source>
</evidence>
<dbReference type="Pfam" id="PF01420">
    <property type="entry name" value="Methylase_S"/>
    <property type="match status" value="2"/>
</dbReference>
<organism evidence="5 6">
    <name type="scientific">Enterocloster bolteae (strain ATCC BAA-613 / DSM 15670 / CCUG 46953 / JCM 12243 / WAL 16351)</name>
    <name type="common">Clostridium bolteae</name>
    <dbReference type="NCBI Taxonomy" id="411902"/>
    <lineage>
        <taxon>Bacteria</taxon>
        <taxon>Bacillati</taxon>
        <taxon>Bacillota</taxon>
        <taxon>Clostridia</taxon>
        <taxon>Lachnospirales</taxon>
        <taxon>Lachnospiraceae</taxon>
        <taxon>Enterocloster</taxon>
    </lineage>
</organism>
<dbReference type="InterPro" id="IPR044946">
    <property type="entry name" value="Restrct_endonuc_typeI_TRD_sf"/>
</dbReference>
<evidence type="ECO:0000259" key="4">
    <source>
        <dbReference type="Pfam" id="PF01420"/>
    </source>
</evidence>
<comment type="similarity">
    <text evidence="1">Belongs to the type-I restriction system S methylase family.</text>
</comment>
<name>A8RH74_ENTBW</name>
<dbReference type="HOGENOM" id="CLU_039161_0_1_9"/>
<feature type="domain" description="Type I restriction modification DNA specificity" evidence="4">
    <location>
        <begin position="3"/>
        <end position="168"/>
    </location>
</feature>
<evidence type="ECO:0000256" key="3">
    <source>
        <dbReference type="ARBA" id="ARBA00023125"/>
    </source>
</evidence>
<evidence type="ECO:0000313" key="6">
    <source>
        <dbReference type="Proteomes" id="UP000005396"/>
    </source>
</evidence>
<dbReference type="PaxDb" id="411902-CLOBOL_00334"/>
<reference evidence="5 6" key="1">
    <citation type="submission" date="2007-08" db="EMBL/GenBank/DDBJ databases">
        <authorList>
            <person name="Fulton L."/>
            <person name="Clifton S."/>
            <person name="Fulton B."/>
            <person name="Xu J."/>
            <person name="Minx P."/>
            <person name="Pepin K.H."/>
            <person name="Johnson M."/>
            <person name="Thiruvilangam P."/>
            <person name="Bhonagiri V."/>
            <person name="Nash W.E."/>
            <person name="Mardis E.R."/>
            <person name="Wilson R.K."/>
        </authorList>
    </citation>
    <scope>NUCLEOTIDE SEQUENCE [LARGE SCALE GENOMIC DNA]</scope>
    <source>
        <strain evidence="6">ATCC BAA-613 / DSM 15670 / CCUG 46953 / JCM 12243 / WAL 16351</strain>
    </source>
</reference>
<keyword evidence="3" id="KW-0238">DNA-binding</keyword>
<evidence type="ECO:0000313" key="5">
    <source>
        <dbReference type="EMBL" id="EDP19497.1"/>
    </source>
</evidence>
<dbReference type="Gene3D" id="3.90.220.20">
    <property type="entry name" value="DNA methylase specificity domains"/>
    <property type="match status" value="1"/>
</dbReference>
<keyword evidence="2" id="KW-0680">Restriction system</keyword>
<accession>A8RH74</accession>
<comment type="caution">
    <text evidence="5">The sequence shown here is derived from an EMBL/GenBank/DDBJ whole genome shotgun (WGS) entry which is preliminary data.</text>
</comment>